<feature type="transmembrane region" description="Helical" evidence="1">
    <location>
        <begin position="191"/>
        <end position="211"/>
    </location>
</feature>
<name>A0A644ZBB9_9ZZZZ</name>
<keyword evidence="1" id="KW-1133">Transmembrane helix</keyword>
<keyword evidence="1" id="KW-0812">Transmembrane</keyword>
<accession>A0A644ZBB9</accession>
<evidence type="ECO:0000313" key="2">
    <source>
        <dbReference type="EMBL" id="MPM38182.1"/>
    </source>
</evidence>
<feature type="transmembrane region" description="Helical" evidence="1">
    <location>
        <begin position="70"/>
        <end position="91"/>
    </location>
</feature>
<protein>
    <recommendedName>
        <fullName evidence="3">CPBP family intramembrane metalloprotease</fullName>
    </recommendedName>
</protein>
<feature type="transmembrane region" description="Helical" evidence="1">
    <location>
        <begin position="29"/>
        <end position="50"/>
    </location>
</feature>
<gene>
    <name evidence="2" type="ORF">SDC9_84809</name>
</gene>
<evidence type="ECO:0000256" key="1">
    <source>
        <dbReference type="SAM" id="Phobius"/>
    </source>
</evidence>
<feature type="transmembrane region" description="Helical" evidence="1">
    <location>
        <begin position="167"/>
        <end position="185"/>
    </location>
</feature>
<reference evidence="2" key="1">
    <citation type="submission" date="2019-08" db="EMBL/GenBank/DDBJ databases">
        <authorList>
            <person name="Kucharzyk K."/>
            <person name="Murdoch R.W."/>
            <person name="Higgins S."/>
            <person name="Loffler F."/>
        </authorList>
    </citation>
    <scope>NUCLEOTIDE SEQUENCE</scope>
</reference>
<dbReference type="EMBL" id="VSSQ01008199">
    <property type="protein sequence ID" value="MPM38182.1"/>
    <property type="molecule type" value="Genomic_DNA"/>
</dbReference>
<comment type="caution">
    <text evidence="2">The sequence shown here is derived from an EMBL/GenBank/DDBJ whole genome shotgun (WGS) entry which is preliminary data.</text>
</comment>
<feature type="transmembrane region" description="Helical" evidence="1">
    <location>
        <begin position="103"/>
        <end position="123"/>
    </location>
</feature>
<evidence type="ECO:0008006" key="3">
    <source>
        <dbReference type="Google" id="ProtNLM"/>
    </source>
</evidence>
<organism evidence="2">
    <name type="scientific">bioreactor metagenome</name>
    <dbReference type="NCBI Taxonomy" id="1076179"/>
    <lineage>
        <taxon>unclassified sequences</taxon>
        <taxon>metagenomes</taxon>
        <taxon>ecological metagenomes</taxon>
    </lineage>
</organism>
<keyword evidence="1" id="KW-0472">Membrane</keyword>
<sequence length="236" mass="27694">MIFNYIKNPSTLIKEESNGNSFWKNFPLLFFKLLAVIFVSGVVYSLISFILDPSSGFSFPDNYANNLKEYVNKMPLAYLWIILIGPAYEEITFRMGLNFERNSFVFSLFMVLFLVTGGTIFPAKFDSQYIVNLIFRVVPLMILYFTVGRKITQKHVSFLKERYYNQIVYLVAIVFSVLHLPNYFPFHLSQLSFYILIMSVFFYISMTLSYIRIKHGLAHAIVFHTSWNLFQMLISR</sequence>
<dbReference type="AlphaFoldDB" id="A0A644ZBB9"/>
<proteinExistence type="predicted"/>
<feature type="transmembrane region" description="Helical" evidence="1">
    <location>
        <begin position="129"/>
        <end position="147"/>
    </location>
</feature>